<keyword evidence="6 8" id="KW-1133">Transmembrane helix</keyword>
<dbReference type="Pfam" id="PF06417">
    <property type="entry name" value="EMC4"/>
    <property type="match status" value="1"/>
</dbReference>
<sequence length="145" mass="16062">MPPGHIDRAHSQLTSSSAPNPSIILAMKNKKAMELALSPGKSLMMTAFMLYMSGSHLNIFTISTTSMALLNPLKGILSTKTQFERFEQGTEERFWTAKSVWIGMNFIALGVGVYKLLRMGLLPNKAGDWGDWIEVWDVAKSVTIL</sequence>
<dbReference type="Proteomes" id="UP001165160">
    <property type="component" value="Unassembled WGS sequence"/>
</dbReference>
<evidence type="ECO:0000256" key="2">
    <source>
        <dbReference type="ARBA" id="ARBA00007715"/>
    </source>
</evidence>
<evidence type="ECO:0000256" key="8">
    <source>
        <dbReference type="SAM" id="Phobius"/>
    </source>
</evidence>
<dbReference type="AlphaFoldDB" id="A0A9W7FI82"/>
<dbReference type="GO" id="GO:0005789">
    <property type="term" value="C:endoplasmic reticulum membrane"/>
    <property type="evidence" value="ECO:0007669"/>
    <property type="project" value="UniProtKB-SubCell"/>
</dbReference>
<feature type="transmembrane region" description="Helical" evidence="8">
    <location>
        <begin position="48"/>
        <end position="70"/>
    </location>
</feature>
<comment type="similarity">
    <text evidence="2">Belongs to the EMC4 family.</text>
</comment>
<organism evidence="9 10">
    <name type="scientific">Triparma verrucosa</name>
    <dbReference type="NCBI Taxonomy" id="1606542"/>
    <lineage>
        <taxon>Eukaryota</taxon>
        <taxon>Sar</taxon>
        <taxon>Stramenopiles</taxon>
        <taxon>Ochrophyta</taxon>
        <taxon>Bolidophyceae</taxon>
        <taxon>Parmales</taxon>
        <taxon>Triparmaceae</taxon>
        <taxon>Triparma</taxon>
    </lineage>
</organism>
<dbReference type="PANTHER" id="PTHR19315">
    <property type="entry name" value="ER MEMBRANE PROTEIN COMPLEX SUBUNIT 4"/>
    <property type="match status" value="1"/>
</dbReference>
<dbReference type="EMBL" id="BRXX01000449">
    <property type="protein sequence ID" value="GMI12539.1"/>
    <property type="molecule type" value="Genomic_DNA"/>
</dbReference>
<name>A0A9W7FI82_9STRA</name>
<proteinExistence type="inferred from homology"/>
<evidence type="ECO:0000256" key="7">
    <source>
        <dbReference type="ARBA" id="ARBA00023136"/>
    </source>
</evidence>
<comment type="subcellular location">
    <subcellularLocation>
        <location evidence="1">Endoplasmic reticulum membrane</location>
        <topology evidence="1">Multi-pass membrane protein</topology>
    </subcellularLocation>
</comment>
<evidence type="ECO:0000256" key="3">
    <source>
        <dbReference type="ARBA" id="ARBA00020820"/>
    </source>
</evidence>
<evidence type="ECO:0000256" key="6">
    <source>
        <dbReference type="ARBA" id="ARBA00022989"/>
    </source>
</evidence>
<gene>
    <name evidence="9" type="ORF">TrVE_jg1332</name>
</gene>
<evidence type="ECO:0000256" key="5">
    <source>
        <dbReference type="ARBA" id="ARBA00022824"/>
    </source>
</evidence>
<evidence type="ECO:0000256" key="4">
    <source>
        <dbReference type="ARBA" id="ARBA00022692"/>
    </source>
</evidence>
<comment type="caution">
    <text evidence="9">The sequence shown here is derived from an EMBL/GenBank/DDBJ whole genome shotgun (WGS) entry which is preliminary data.</text>
</comment>
<reference evidence="10" key="1">
    <citation type="journal article" date="2023" name="Commun. Biol.">
        <title>Genome analysis of Parmales, the sister group of diatoms, reveals the evolutionary specialization of diatoms from phago-mixotrophs to photoautotrophs.</title>
        <authorList>
            <person name="Ban H."/>
            <person name="Sato S."/>
            <person name="Yoshikawa S."/>
            <person name="Yamada K."/>
            <person name="Nakamura Y."/>
            <person name="Ichinomiya M."/>
            <person name="Sato N."/>
            <person name="Blanc-Mathieu R."/>
            <person name="Endo H."/>
            <person name="Kuwata A."/>
            <person name="Ogata H."/>
        </authorList>
    </citation>
    <scope>NUCLEOTIDE SEQUENCE [LARGE SCALE GENOMIC DNA]</scope>
    <source>
        <strain evidence="10">NIES 3699</strain>
    </source>
</reference>
<dbReference type="InterPro" id="IPR009445">
    <property type="entry name" value="TMEM85/Emc4"/>
</dbReference>
<evidence type="ECO:0000313" key="9">
    <source>
        <dbReference type="EMBL" id="GMI12539.1"/>
    </source>
</evidence>
<feature type="transmembrane region" description="Helical" evidence="8">
    <location>
        <begin position="100"/>
        <end position="117"/>
    </location>
</feature>
<keyword evidence="10" id="KW-1185">Reference proteome</keyword>
<keyword evidence="5" id="KW-0256">Endoplasmic reticulum</keyword>
<keyword evidence="7 8" id="KW-0472">Membrane</keyword>
<keyword evidence="4 8" id="KW-0812">Transmembrane</keyword>
<evidence type="ECO:0000256" key="1">
    <source>
        <dbReference type="ARBA" id="ARBA00004477"/>
    </source>
</evidence>
<protein>
    <recommendedName>
        <fullName evidence="3">ER membrane protein complex subunit 4</fullName>
    </recommendedName>
</protein>
<accession>A0A9W7FI82</accession>
<evidence type="ECO:0000313" key="10">
    <source>
        <dbReference type="Proteomes" id="UP001165160"/>
    </source>
</evidence>